<comment type="catalytic activity">
    <reaction evidence="10">
        <text>ATP + H2O = ADP + phosphate + H(+)</text>
        <dbReference type="Rhea" id="RHEA:13065"/>
        <dbReference type="ChEBI" id="CHEBI:15377"/>
        <dbReference type="ChEBI" id="CHEBI:15378"/>
        <dbReference type="ChEBI" id="CHEBI:30616"/>
        <dbReference type="ChEBI" id="CHEBI:43474"/>
        <dbReference type="ChEBI" id="CHEBI:456216"/>
        <dbReference type="EC" id="5.6.2.4"/>
    </reaction>
</comment>
<dbReference type="InterPro" id="IPR027417">
    <property type="entry name" value="P-loop_NTPase"/>
</dbReference>
<proteinExistence type="inferred from homology"/>
<evidence type="ECO:0000256" key="6">
    <source>
        <dbReference type="ARBA" id="ARBA00023125"/>
    </source>
</evidence>
<organism evidence="14 15">
    <name type="scientific">Candidatus Scatomonas pullistercoris</name>
    <dbReference type="NCBI Taxonomy" id="2840920"/>
    <lineage>
        <taxon>Bacteria</taxon>
        <taxon>Bacillati</taxon>
        <taxon>Bacillota</taxon>
        <taxon>Clostridia</taxon>
        <taxon>Lachnospirales</taxon>
        <taxon>Lachnospiraceae</taxon>
        <taxon>Lachnospiraceae incertae sedis</taxon>
        <taxon>Candidatus Scatomonas</taxon>
    </lineage>
</organism>
<dbReference type="GO" id="GO:0003677">
    <property type="term" value="F:DNA binding"/>
    <property type="evidence" value="ECO:0007669"/>
    <property type="project" value="UniProtKB-KW"/>
</dbReference>
<evidence type="ECO:0000256" key="7">
    <source>
        <dbReference type="ARBA" id="ARBA00023235"/>
    </source>
</evidence>
<feature type="binding site" evidence="11">
    <location>
        <begin position="22"/>
        <end position="29"/>
    </location>
    <ligand>
        <name>ATP</name>
        <dbReference type="ChEBI" id="CHEBI:30616"/>
    </ligand>
</feature>
<keyword evidence="7" id="KW-0413">Isomerase</keyword>
<evidence type="ECO:0000313" key="14">
    <source>
        <dbReference type="EMBL" id="HIV24660.1"/>
    </source>
</evidence>
<dbReference type="SUPFAM" id="SSF52540">
    <property type="entry name" value="P-loop containing nucleoside triphosphate hydrolases"/>
    <property type="match status" value="1"/>
</dbReference>
<dbReference type="Proteomes" id="UP000824169">
    <property type="component" value="Unassembled WGS sequence"/>
</dbReference>
<dbReference type="GO" id="GO:0016787">
    <property type="term" value="F:hydrolase activity"/>
    <property type="evidence" value="ECO:0007669"/>
    <property type="project" value="UniProtKB-UniRule"/>
</dbReference>
<dbReference type="InterPro" id="IPR013986">
    <property type="entry name" value="DExx_box_DNA_helicase_dom_sf"/>
</dbReference>
<reference evidence="14" key="2">
    <citation type="journal article" date="2021" name="PeerJ">
        <title>Extensive microbial diversity within the chicken gut microbiome revealed by metagenomics and culture.</title>
        <authorList>
            <person name="Gilroy R."/>
            <person name="Ravi A."/>
            <person name="Getino M."/>
            <person name="Pursley I."/>
            <person name="Horton D.L."/>
            <person name="Alikhan N.F."/>
            <person name="Baker D."/>
            <person name="Gharbi K."/>
            <person name="Hall N."/>
            <person name="Watson M."/>
            <person name="Adriaenssens E.M."/>
            <person name="Foster-Nyarko E."/>
            <person name="Jarju S."/>
            <person name="Secka A."/>
            <person name="Antonio M."/>
            <person name="Oren A."/>
            <person name="Chaudhuri R.R."/>
            <person name="La Ragione R."/>
            <person name="Hildebrand F."/>
            <person name="Pallen M.J."/>
        </authorList>
    </citation>
    <scope>NUCLEOTIDE SEQUENCE</scope>
    <source>
        <strain evidence="14">CHK188-20938</strain>
    </source>
</reference>
<feature type="domain" description="UvrD-like helicase ATP-binding" evidence="12">
    <location>
        <begin position="1"/>
        <end position="275"/>
    </location>
</feature>
<evidence type="ECO:0000259" key="12">
    <source>
        <dbReference type="PROSITE" id="PS51198"/>
    </source>
</evidence>
<name>A0A9D1P1B6_9FIRM</name>
<comment type="similarity">
    <text evidence="1">Belongs to the helicase family. UvrD subfamily.</text>
</comment>
<evidence type="ECO:0000256" key="1">
    <source>
        <dbReference type="ARBA" id="ARBA00009922"/>
    </source>
</evidence>
<evidence type="ECO:0000256" key="8">
    <source>
        <dbReference type="ARBA" id="ARBA00034617"/>
    </source>
</evidence>
<dbReference type="PANTHER" id="PTHR11070">
    <property type="entry name" value="UVRD / RECB / PCRA DNA HELICASE FAMILY MEMBER"/>
    <property type="match status" value="1"/>
</dbReference>
<dbReference type="PANTHER" id="PTHR11070:SF2">
    <property type="entry name" value="ATP-DEPENDENT DNA HELICASE SRS2"/>
    <property type="match status" value="1"/>
</dbReference>
<dbReference type="AlphaFoldDB" id="A0A9D1P1B6"/>
<dbReference type="EMBL" id="DVOO01000009">
    <property type="protein sequence ID" value="HIV24660.1"/>
    <property type="molecule type" value="Genomic_DNA"/>
</dbReference>
<dbReference type="EC" id="5.6.2.4" evidence="9"/>
<dbReference type="GO" id="GO:0000725">
    <property type="term" value="P:recombinational repair"/>
    <property type="evidence" value="ECO:0007669"/>
    <property type="project" value="TreeGrafter"/>
</dbReference>
<keyword evidence="3 11" id="KW-0378">Hydrolase</keyword>
<comment type="caution">
    <text evidence="14">The sequence shown here is derived from an EMBL/GenBank/DDBJ whole genome shotgun (WGS) entry which is preliminary data.</text>
</comment>
<evidence type="ECO:0000256" key="11">
    <source>
        <dbReference type="PROSITE-ProRule" id="PRU00560"/>
    </source>
</evidence>
<dbReference type="Gene3D" id="3.40.50.300">
    <property type="entry name" value="P-loop containing nucleotide triphosphate hydrolases"/>
    <property type="match status" value="2"/>
</dbReference>
<dbReference type="InterPro" id="IPR014016">
    <property type="entry name" value="UvrD-like_ATP-bd"/>
</dbReference>
<feature type="domain" description="UvrD-like helicase C-terminal" evidence="13">
    <location>
        <begin position="276"/>
        <end position="538"/>
    </location>
</feature>
<dbReference type="InterPro" id="IPR014017">
    <property type="entry name" value="DNA_helicase_UvrD-like_C"/>
</dbReference>
<dbReference type="GO" id="GO:0043138">
    <property type="term" value="F:3'-5' DNA helicase activity"/>
    <property type="evidence" value="ECO:0007669"/>
    <property type="project" value="UniProtKB-EC"/>
</dbReference>
<evidence type="ECO:0000256" key="10">
    <source>
        <dbReference type="ARBA" id="ARBA00048988"/>
    </source>
</evidence>
<dbReference type="PROSITE" id="PS51198">
    <property type="entry name" value="UVRD_HELICASE_ATP_BIND"/>
    <property type="match status" value="1"/>
</dbReference>
<dbReference type="InterPro" id="IPR000212">
    <property type="entry name" value="DNA_helicase_UvrD/REP"/>
</dbReference>
<keyword evidence="6" id="KW-0238">DNA-binding</keyword>
<dbReference type="PROSITE" id="PS51217">
    <property type="entry name" value="UVRD_HELICASE_CTER"/>
    <property type="match status" value="1"/>
</dbReference>
<gene>
    <name evidence="14" type="ORF">IAB71_02545</name>
</gene>
<evidence type="ECO:0000256" key="4">
    <source>
        <dbReference type="ARBA" id="ARBA00022806"/>
    </source>
</evidence>
<keyword evidence="5 11" id="KW-0067">ATP-binding</keyword>
<dbReference type="Gene3D" id="1.10.10.160">
    <property type="match status" value="1"/>
</dbReference>
<evidence type="ECO:0000256" key="3">
    <source>
        <dbReference type="ARBA" id="ARBA00022801"/>
    </source>
</evidence>
<evidence type="ECO:0000256" key="9">
    <source>
        <dbReference type="ARBA" id="ARBA00034808"/>
    </source>
</evidence>
<evidence type="ECO:0000259" key="13">
    <source>
        <dbReference type="PROSITE" id="PS51217"/>
    </source>
</evidence>
<dbReference type="Pfam" id="PF00580">
    <property type="entry name" value="UvrD-helicase"/>
    <property type="match status" value="1"/>
</dbReference>
<reference evidence="14" key="1">
    <citation type="submission" date="2020-10" db="EMBL/GenBank/DDBJ databases">
        <authorList>
            <person name="Gilroy R."/>
        </authorList>
    </citation>
    <scope>NUCLEOTIDE SEQUENCE</scope>
    <source>
        <strain evidence="14">CHK188-20938</strain>
    </source>
</reference>
<protein>
    <recommendedName>
        <fullName evidence="9">DNA 3'-5' helicase</fullName>
        <ecNumber evidence="9">5.6.2.4</ecNumber>
    </recommendedName>
</protein>
<keyword evidence="2 11" id="KW-0547">Nucleotide-binding</keyword>
<evidence type="ECO:0000256" key="2">
    <source>
        <dbReference type="ARBA" id="ARBA00022741"/>
    </source>
</evidence>
<dbReference type="GO" id="GO:0005524">
    <property type="term" value="F:ATP binding"/>
    <property type="evidence" value="ECO:0007669"/>
    <property type="project" value="UniProtKB-UniRule"/>
</dbReference>
<keyword evidence="4 11" id="KW-0347">Helicase</keyword>
<accession>A0A9D1P1B6</accession>
<evidence type="ECO:0000313" key="15">
    <source>
        <dbReference type="Proteomes" id="UP000824169"/>
    </source>
</evidence>
<dbReference type="CDD" id="cd17932">
    <property type="entry name" value="DEXQc_UvrD"/>
    <property type="match status" value="1"/>
</dbReference>
<evidence type="ECO:0000256" key="5">
    <source>
        <dbReference type="ARBA" id="ARBA00022840"/>
    </source>
</evidence>
<sequence>MQYNEAQKRAVAHGEGPMLVLAGPGSGKTAVITGRTARLVREGVPASRILVVTFTRAAAAEMKSRFLKLAGSSAGQVTFGTFHGVFYGILRNVYHINGNNILSEEEKKRLLLELLDQFCPDEERDPELPSGVAREISTVKCGRIEVEHFYSSLLPEQDFRRVYREYRKWMREKRKLDFDDIMAECYGLFRRHPEILAMWQRKFQYILVDEFQDISPIQYDVVKMLAAPENNLFIVGDDDQSIYRFRGASPEIMLNFPKDYPGAEVVQLNINYRCTREILETAGKLIQKNSRRFPKSLEAAGERGEPVRLFGFADSREEMEAAVREIRRDMEKGEPPEEAALLFRTNLGCRQAVEQLMAYQIPFVMRDRIPCIFDHWIAKQICAYLRLGAGSRRRSDFLLTANKPNRYLSREAFADPEISFEDLYRFYEDKHWMTERIEKLEADILALGHLAPFGAIQYIRKIIGYETYLREYAAERRIPPEELIRVLEELSDSARGFDSGEDWFQHMNEYREQLERHSGKNAAEQKGVALSTLHGAKGMEYDRVYILDVCEGVIPWHKAVLPEDLEEERRMFYVGMTRARKKLWLSWAESRMGKAAEPSRFLKEIFGSGPLSR</sequence>
<dbReference type="Pfam" id="PF13361">
    <property type="entry name" value="UvrD_C"/>
    <property type="match status" value="1"/>
</dbReference>
<dbReference type="Gene3D" id="1.10.486.10">
    <property type="entry name" value="PCRA, domain 4"/>
    <property type="match status" value="1"/>
</dbReference>
<comment type="catalytic activity">
    <reaction evidence="8">
        <text>Couples ATP hydrolysis with the unwinding of duplex DNA by translocating in the 3'-5' direction.</text>
        <dbReference type="EC" id="5.6.2.4"/>
    </reaction>
</comment>